<evidence type="ECO:0000256" key="4">
    <source>
        <dbReference type="SAM" id="SignalP"/>
    </source>
</evidence>
<gene>
    <name evidence="5" type="ORF">IQ215_03245</name>
</gene>
<reference evidence="5 6" key="1">
    <citation type="submission" date="2020-10" db="EMBL/GenBank/DDBJ databases">
        <authorList>
            <person name="Castelo-Branco R."/>
            <person name="Eusebio N."/>
            <person name="Adriana R."/>
            <person name="Vieira A."/>
            <person name="Brugerolle De Fraissinette N."/>
            <person name="Rezende De Castro R."/>
            <person name="Schneider M.P."/>
            <person name="Vasconcelos V."/>
            <person name="Leao P.N."/>
        </authorList>
    </citation>
    <scope>NUCLEOTIDE SEQUENCE [LARGE SCALE GENOMIC DNA]</scope>
    <source>
        <strain evidence="5 6">LEGE 03274</strain>
    </source>
</reference>
<feature type="chain" id="PRO_5047131274" evidence="4">
    <location>
        <begin position="25"/>
        <end position="271"/>
    </location>
</feature>
<feature type="repeat" description="TPR" evidence="3">
    <location>
        <begin position="140"/>
        <end position="173"/>
    </location>
</feature>
<dbReference type="InterPro" id="IPR047150">
    <property type="entry name" value="SGT"/>
</dbReference>
<evidence type="ECO:0000313" key="6">
    <source>
        <dbReference type="Proteomes" id="UP000654604"/>
    </source>
</evidence>
<dbReference type="Pfam" id="PF13432">
    <property type="entry name" value="TPR_16"/>
    <property type="match status" value="1"/>
</dbReference>
<organism evidence="5 6">
    <name type="scientific">Cyanobacterium stanieri LEGE 03274</name>
    <dbReference type="NCBI Taxonomy" id="1828756"/>
    <lineage>
        <taxon>Bacteria</taxon>
        <taxon>Bacillati</taxon>
        <taxon>Cyanobacteriota</taxon>
        <taxon>Cyanophyceae</taxon>
        <taxon>Oscillatoriophycideae</taxon>
        <taxon>Chroococcales</taxon>
        <taxon>Geminocystaceae</taxon>
        <taxon>Cyanobacterium</taxon>
    </lineage>
</organism>
<protein>
    <submittedName>
        <fullName evidence="5">Tetratricopeptide repeat protein</fullName>
    </submittedName>
</protein>
<evidence type="ECO:0000256" key="2">
    <source>
        <dbReference type="ARBA" id="ARBA00022803"/>
    </source>
</evidence>
<keyword evidence="2 3" id="KW-0802">TPR repeat</keyword>
<dbReference type="RefSeq" id="WP_193799884.1">
    <property type="nucleotide sequence ID" value="NZ_JADEWC010000004.1"/>
</dbReference>
<dbReference type="InterPro" id="IPR011990">
    <property type="entry name" value="TPR-like_helical_dom_sf"/>
</dbReference>
<evidence type="ECO:0000256" key="1">
    <source>
        <dbReference type="ARBA" id="ARBA00022737"/>
    </source>
</evidence>
<evidence type="ECO:0000256" key="3">
    <source>
        <dbReference type="PROSITE-ProRule" id="PRU00339"/>
    </source>
</evidence>
<dbReference type="Pfam" id="PF13371">
    <property type="entry name" value="TPR_9"/>
    <property type="match status" value="1"/>
</dbReference>
<name>A0ABR9V1E0_9CHRO</name>
<keyword evidence="6" id="KW-1185">Reference proteome</keyword>
<dbReference type="Gene3D" id="1.25.40.10">
    <property type="entry name" value="Tetratricopeptide repeat domain"/>
    <property type="match status" value="2"/>
</dbReference>
<dbReference type="PROSITE" id="PS50005">
    <property type="entry name" value="TPR"/>
    <property type="match status" value="3"/>
</dbReference>
<dbReference type="PANTHER" id="PTHR45831">
    <property type="entry name" value="LD24721P"/>
    <property type="match status" value="1"/>
</dbReference>
<dbReference type="SUPFAM" id="SSF48452">
    <property type="entry name" value="TPR-like"/>
    <property type="match status" value="1"/>
</dbReference>
<dbReference type="PANTHER" id="PTHR45831:SF2">
    <property type="entry name" value="LD24721P"/>
    <property type="match status" value="1"/>
</dbReference>
<feature type="repeat" description="TPR" evidence="3">
    <location>
        <begin position="106"/>
        <end position="139"/>
    </location>
</feature>
<comment type="caution">
    <text evidence="5">The sequence shown here is derived from an EMBL/GenBank/DDBJ whole genome shotgun (WGS) entry which is preliminary data.</text>
</comment>
<accession>A0ABR9V1E0</accession>
<proteinExistence type="predicted"/>
<dbReference type="Proteomes" id="UP000654604">
    <property type="component" value="Unassembled WGS sequence"/>
</dbReference>
<dbReference type="InterPro" id="IPR019734">
    <property type="entry name" value="TPR_rpt"/>
</dbReference>
<evidence type="ECO:0000313" key="5">
    <source>
        <dbReference type="EMBL" id="MBE9221703.1"/>
    </source>
</evidence>
<sequence>MFKSIIVAILILCLAWISPSPAFAQEQITITEEQLAQGEAIAQKAIEATQKGDFVKAQEYWTQLIEAFPTNPAVWSNRGNSLVSQNKLQEAIADYNQSIILAPDAPDPYLNRGTAYEGLGEYQRAIADYNKVLELDPNDAMAYNNLGNANAGLKNWETAVELYHKATEIAPNFAFAGANESLALYELGRKEDALRKMRNIVRKYPMFPDMRAALTAALWENGKQGEAESNWVATVGMDSRYKDLDWLREVRRWPPSMIEALESFINLDAQA</sequence>
<dbReference type="EMBL" id="JADEWC010000004">
    <property type="protein sequence ID" value="MBE9221703.1"/>
    <property type="molecule type" value="Genomic_DNA"/>
</dbReference>
<keyword evidence="4" id="KW-0732">Signal</keyword>
<dbReference type="PROSITE" id="PS50293">
    <property type="entry name" value="TPR_REGION"/>
    <property type="match status" value="1"/>
</dbReference>
<keyword evidence="1" id="KW-0677">Repeat</keyword>
<feature type="repeat" description="TPR" evidence="3">
    <location>
        <begin position="72"/>
        <end position="105"/>
    </location>
</feature>
<dbReference type="SMART" id="SM00028">
    <property type="entry name" value="TPR"/>
    <property type="match status" value="4"/>
</dbReference>
<feature type="signal peptide" evidence="4">
    <location>
        <begin position="1"/>
        <end position="24"/>
    </location>
</feature>